<dbReference type="Proteomes" id="UP001732700">
    <property type="component" value="Chromosome 5D"/>
</dbReference>
<accession>A0ACD5YB96</accession>
<protein>
    <submittedName>
        <fullName evidence="1">Uncharacterized protein</fullName>
    </submittedName>
</protein>
<reference evidence="1" key="2">
    <citation type="submission" date="2025-09" db="UniProtKB">
        <authorList>
            <consortium name="EnsemblPlants"/>
        </authorList>
    </citation>
    <scope>IDENTIFICATION</scope>
</reference>
<organism evidence="1 2">
    <name type="scientific">Avena sativa</name>
    <name type="common">Oat</name>
    <dbReference type="NCBI Taxonomy" id="4498"/>
    <lineage>
        <taxon>Eukaryota</taxon>
        <taxon>Viridiplantae</taxon>
        <taxon>Streptophyta</taxon>
        <taxon>Embryophyta</taxon>
        <taxon>Tracheophyta</taxon>
        <taxon>Spermatophyta</taxon>
        <taxon>Magnoliopsida</taxon>
        <taxon>Liliopsida</taxon>
        <taxon>Poales</taxon>
        <taxon>Poaceae</taxon>
        <taxon>BOP clade</taxon>
        <taxon>Pooideae</taxon>
        <taxon>Poodae</taxon>
        <taxon>Poeae</taxon>
        <taxon>Poeae Chloroplast Group 1 (Aveneae type)</taxon>
        <taxon>Aveninae</taxon>
        <taxon>Avena</taxon>
    </lineage>
</organism>
<evidence type="ECO:0000313" key="2">
    <source>
        <dbReference type="Proteomes" id="UP001732700"/>
    </source>
</evidence>
<name>A0ACD5YB96_AVESA</name>
<sequence length="656" mass="70623">MEQPQPPPAQQAQPLCWEQFLHKKTIRVLLVETDDSTRQIVTALLRHCMYQVIPVENGQRAWAYLQDAQSKIDLVLTEIVPCASGNSLLEKIMTHSVCKDIPVIMMSSNDSMSTVFECLSKGAADFLVKPIRKNELKNLWQHVWRRCHSSSGSGSGGGSEIQTHKCTKSKSGDESNNNSGSNDRNGDPSMGLNARDGSDNGSGTQAQSSWTKRAVEIDSPQAMSPNQSNDPPDSTCAHVIYPKSAICSNGWLPGTENKKCKNKETNDGFKGKQLEIGAPSNLNTEDQSSPNGSSVKPTDRRCEHPPQNNSEGKIMENLEDPIVRAADLIGSMAKNMDAQQAARAKEAPNCSSKVPEGKETDRDDTMPSLELSLKRTRSTGDGENAVQEEQRNVFRRSDLSAFTRYNTCVVSNQGGAGFMGSCSPDSGNSSEAVKADYNMKSGSDAALMKQGSNGSSNNNDMGSTTKSMATKPAGNKVSPINGRTHTSAFHRVQQWTPAAAGKDKADEAGKKNNAAAGGGKDKAGEAESKRPCAVHDGSGGSAGVPESNVSDPSAAPVEGHAANYGSNSGSNNNTNNGSTAAANVEAGDIDKRSGHAMYLKRERRVAAVNKFREKRKERNFGKKVRYQSRKRLAEQRPRVRGQFVKQPPLPAAVVER</sequence>
<reference evidence="1" key="1">
    <citation type="submission" date="2021-05" db="EMBL/GenBank/DDBJ databases">
        <authorList>
            <person name="Scholz U."/>
            <person name="Mascher M."/>
            <person name="Fiebig A."/>
        </authorList>
    </citation>
    <scope>NUCLEOTIDE SEQUENCE [LARGE SCALE GENOMIC DNA]</scope>
</reference>
<evidence type="ECO:0000313" key="1">
    <source>
        <dbReference type="EnsemblPlants" id="AVESA.00010b.r2.5DG0945770.1.CDS"/>
    </source>
</evidence>
<proteinExistence type="predicted"/>
<keyword evidence="2" id="KW-1185">Reference proteome</keyword>
<dbReference type="EnsemblPlants" id="AVESA.00010b.r2.5DG0945770.1">
    <property type="protein sequence ID" value="AVESA.00010b.r2.5DG0945770.1.CDS"/>
    <property type="gene ID" value="AVESA.00010b.r2.5DG0945770"/>
</dbReference>